<protein>
    <submittedName>
        <fullName evidence="1">Uncharacterized protein</fullName>
    </submittedName>
</protein>
<dbReference type="Proteomes" id="UP000694308">
    <property type="component" value="Unassembled WGS sequence"/>
</dbReference>
<accession>A0A949TU04</accession>
<reference evidence="1" key="1">
    <citation type="submission" date="2020-12" db="EMBL/GenBank/DDBJ databases">
        <title>Clostridium thailandense sp. nov., a novel acetogenic bacterium isolated from peat land soil in Thailand.</title>
        <authorList>
            <person name="Chaikitkaew S."/>
            <person name="Birkeland N.K."/>
        </authorList>
    </citation>
    <scope>NUCLEOTIDE SEQUENCE</scope>
    <source>
        <strain evidence="1">PL3</strain>
    </source>
</reference>
<dbReference type="AlphaFoldDB" id="A0A949TU04"/>
<sequence>MTRDEALKHFDENYVQTKSIEKFKRIEEYYLANKEKIINSFIESFKQICLKIKDCQLKGEKGNIGYIQYSMLRTNIMEKKYEYVVHAFDTYWYFDEENCSVKYDVKWIFKFLDELEDELEEKRVLYMNKITKADIDKIKLRQLEVYNKILAAVAKYAVEKAVRLKEFEDILLDEVLEVRSGEYRGTSEVIYKEDKGKKENVS</sequence>
<evidence type="ECO:0000313" key="2">
    <source>
        <dbReference type="Proteomes" id="UP000694308"/>
    </source>
</evidence>
<comment type="caution">
    <text evidence="1">The sequence shown here is derived from an EMBL/GenBank/DDBJ whole genome shotgun (WGS) entry which is preliminary data.</text>
</comment>
<dbReference type="RefSeq" id="WP_218322376.1">
    <property type="nucleotide sequence ID" value="NZ_JAEEGC010000119.1"/>
</dbReference>
<evidence type="ECO:0000313" key="1">
    <source>
        <dbReference type="EMBL" id="MBV7275322.1"/>
    </source>
</evidence>
<keyword evidence="2" id="KW-1185">Reference proteome</keyword>
<name>A0A949TU04_9CLOT</name>
<gene>
    <name evidence="1" type="ORF">I6U48_20695</name>
</gene>
<organism evidence="1 2">
    <name type="scientific">Clostridium thailandense</name>
    <dbReference type="NCBI Taxonomy" id="2794346"/>
    <lineage>
        <taxon>Bacteria</taxon>
        <taxon>Bacillati</taxon>
        <taxon>Bacillota</taxon>
        <taxon>Clostridia</taxon>
        <taxon>Eubacteriales</taxon>
        <taxon>Clostridiaceae</taxon>
        <taxon>Clostridium</taxon>
    </lineage>
</organism>
<proteinExistence type="predicted"/>
<dbReference type="EMBL" id="JAEEGC010000119">
    <property type="protein sequence ID" value="MBV7275322.1"/>
    <property type="molecule type" value="Genomic_DNA"/>
</dbReference>